<evidence type="ECO:0000256" key="1">
    <source>
        <dbReference type="ARBA" id="ARBA00004401"/>
    </source>
</evidence>
<dbReference type="PANTHER" id="PTHR38035">
    <property type="entry name" value="UPF0070 PROTEIN YFGM"/>
    <property type="match status" value="1"/>
</dbReference>
<sequence>MAHENDSFIREVNEELRSEQISRVWRAYRPFIIAGAALIVLGTAGYRGYEYWHSNNASQYGDQFLAALNLAKQNKTDEAIAALEKLEKDGSGAYPVLARMRAATLLSQKGDAAGAVKAFQQVAADSAIPAVLRDIAKMRAAYLMVDTSTYAQVAAEVEPMATGNHALRNSAREVLGLAAMKAGDTAKAKQWFEDIANDAQAPRNIANRAQILLDTLVSSAPPAAKS</sequence>
<keyword evidence="5" id="KW-0472">Membrane</keyword>
<gene>
    <name evidence="10" type="ORF">GGQ72_000085</name>
</gene>
<evidence type="ECO:0000256" key="2">
    <source>
        <dbReference type="ARBA" id="ARBA00022475"/>
    </source>
</evidence>
<evidence type="ECO:0000256" key="6">
    <source>
        <dbReference type="ARBA" id="ARBA00023186"/>
    </source>
</evidence>
<dbReference type="Pfam" id="PF09976">
    <property type="entry name" value="TPR_21"/>
    <property type="match status" value="1"/>
</dbReference>
<comment type="caution">
    <text evidence="10">The sequence shown here is derived from an EMBL/GenBank/DDBJ whole genome shotgun (WGS) entry which is preliminary data.</text>
</comment>
<reference evidence="10 11" key="1">
    <citation type="submission" date="2020-08" db="EMBL/GenBank/DDBJ databases">
        <title>Genomic Encyclopedia of Type Strains, Phase IV (KMG-IV): sequencing the most valuable type-strain genomes for metagenomic binning, comparative biology and taxonomic classification.</title>
        <authorList>
            <person name="Goeker M."/>
        </authorList>
    </citation>
    <scope>NUCLEOTIDE SEQUENCE [LARGE SCALE GENOMIC DNA]</scope>
    <source>
        <strain evidence="10 11">DSM 29514</strain>
    </source>
</reference>
<keyword evidence="3" id="KW-0812">Transmembrane</keyword>
<keyword evidence="11" id="KW-1185">Reference proteome</keyword>
<dbReference type="SUPFAM" id="SSF48452">
    <property type="entry name" value="TPR-like"/>
    <property type="match status" value="1"/>
</dbReference>
<organism evidence="10 11">
    <name type="scientific">Rhizobium rhizoryzae</name>
    <dbReference type="NCBI Taxonomy" id="451876"/>
    <lineage>
        <taxon>Bacteria</taxon>
        <taxon>Pseudomonadati</taxon>
        <taxon>Pseudomonadota</taxon>
        <taxon>Alphaproteobacteria</taxon>
        <taxon>Hyphomicrobiales</taxon>
        <taxon>Rhizobiaceae</taxon>
        <taxon>Rhizobium/Agrobacterium group</taxon>
        <taxon>Rhizobium</taxon>
    </lineage>
</organism>
<evidence type="ECO:0000256" key="4">
    <source>
        <dbReference type="ARBA" id="ARBA00022989"/>
    </source>
</evidence>
<dbReference type="InterPro" id="IPR011990">
    <property type="entry name" value="TPR-like_helical_dom_sf"/>
</dbReference>
<name>A0A7W6LBZ3_9HYPH</name>
<dbReference type="GO" id="GO:0044877">
    <property type="term" value="F:protein-containing complex binding"/>
    <property type="evidence" value="ECO:0007669"/>
    <property type="project" value="InterPro"/>
</dbReference>
<dbReference type="PANTHER" id="PTHR38035:SF1">
    <property type="entry name" value="ANCILLARY SECYEG TRANSLOCON SUBUNIT"/>
    <property type="match status" value="1"/>
</dbReference>
<keyword evidence="6" id="KW-0143">Chaperone</keyword>
<comment type="subcellular location">
    <subcellularLocation>
        <location evidence="1">Cell membrane</location>
        <topology evidence="1">Single-pass type II membrane protein</topology>
    </subcellularLocation>
</comment>
<dbReference type="AlphaFoldDB" id="A0A7W6LBZ3"/>
<dbReference type="Proteomes" id="UP000519897">
    <property type="component" value="Unassembled WGS sequence"/>
</dbReference>
<dbReference type="GO" id="GO:0005886">
    <property type="term" value="C:plasma membrane"/>
    <property type="evidence" value="ECO:0007669"/>
    <property type="project" value="UniProtKB-SubCell"/>
</dbReference>
<evidence type="ECO:0000256" key="8">
    <source>
        <dbReference type="ARBA" id="ARBA00024235"/>
    </source>
</evidence>
<dbReference type="Gene3D" id="1.25.40.10">
    <property type="entry name" value="Tetratricopeptide repeat domain"/>
    <property type="match status" value="1"/>
</dbReference>
<dbReference type="InterPro" id="IPR018704">
    <property type="entry name" value="SecYEG/CpoB_TPR"/>
</dbReference>
<protein>
    <recommendedName>
        <fullName evidence="8">Ancillary SecYEG translocon subunit</fullName>
    </recommendedName>
</protein>
<dbReference type="RefSeq" id="WP_062553929.1">
    <property type="nucleotide sequence ID" value="NZ_CP049250.1"/>
</dbReference>
<dbReference type="InterPro" id="IPR026039">
    <property type="entry name" value="YfgM"/>
</dbReference>
<feature type="domain" description="Ancillary SecYEG translocon subunit/Cell division coordinator CpoB TPR" evidence="9">
    <location>
        <begin position="25"/>
        <end position="214"/>
    </location>
</feature>
<keyword evidence="2" id="KW-1003">Cell membrane</keyword>
<proteinExistence type="inferred from homology"/>
<evidence type="ECO:0000256" key="3">
    <source>
        <dbReference type="ARBA" id="ARBA00022692"/>
    </source>
</evidence>
<comment type="similarity">
    <text evidence="7">Belongs to the YfgM family.</text>
</comment>
<evidence type="ECO:0000313" key="11">
    <source>
        <dbReference type="Proteomes" id="UP000519897"/>
    </source>
</evidence>
<evidence type="ECO:0000259" key="9">
    <source>
        <dbReference type="Pfam" id="PF09976"/>
    </source>
</evidence>
<evidence type="ECO:0000313" key="10">
    <source>
        <dbReference type="EMBL" id="MBB4141586.1"/>
    </source>
</evidence>
<accession>A0A7W6LBZ3</accession>
<evidence type="ECO:0000256" key="7">
    <source>
        <dbReference type="ARBA" id="ARBA00024197"/>
    </source>
</evidence>
<evidence type="ECO:0000256" key="5">
    <source>
        <dbReference type="ARBA" id="ARBA00023136"/>
    </source>
</evidence>
<keyword evidence="4" id="KW-1133">Transmembrane helix</keyword>
<dbReference type="EMBL" id="JACIEC010000001">
    <property type="protein sequence ID" value="MBB4141586.1"/>
    <property type="molecule type" value="Genomic_DNA"/>
</dbReference>